<sequence>MSTSKNFHHRKSEFSSEADVSNTVFHRKSVTSDLNTANGSLTSNGKMQRKSILNLHEQPSSTTTHGGERQSYSSIHRQNRDSEVNTTFTSERRTCNVHKENREHNVKNSSSMSRIISGGGTGTESRSNVERSRVTRTQVSGAGIDFPSQSHSHVGSHATRHRGSQHVSSLGGGIDFPSYSAHGQHERVVTRRGNQSSISLGNDKFTSSSLYKSEYITAPKTTCAVHKINQGAFQHTRSTQEHKFFKTSN</sequence>
<comment type="caution">
    <text evidence="3">The sequence shown here is derived from an EMBL/GenBank/DDBJ whole genome shotgun (WGS) entry which is preliminary data.</text>
</comment>
<feature type="region of interest" description="Disordered" evidence="2">
    <location>
        <begin position="1"/>
        <end position="20"/>
    </location>
</feature>
<dbReference type="PANTHER" id="PTHR31516">
    <property type="entry name" value="STABILIZER OF AXONEMAL MICROTUBULES 2"/>
    <property type="match status" value="1"/>
</dbReference>
<protein>
    <submittedName>
        <fullName evidence="3">Uncharacterized protein</fullName>
    </submittedName>
</protein>
<comment type="similarity">
    <text evidence="1">Belongs to the FAM154 family.</text>
</comment>
<reference evidence="3" key="1">
    <citation type="journal article" date="2023" name="Genome Biol. Evol.">
        <title>Long-read-based Genome Assembly of Drosophila gunungcola Reveals Fewer Chemosensory Genes in Flower-breeding Species.</title>
        <authorList>
            <person name="Negi A."/>
            <person name="Liao B.Y."/>
            <person name="Yeh S.D."/>
        </authorList>
    </citation>
    <scope>NUCLEOTIDE SEQUENCE</scope>
    <source>
        <strain evidence="3">Sukarami</strain>
    </source>
</reference>
<proteinExistence type="inferred from homology"/>
<feature type="region of interest" description="Disordered" evidence="2">
    <location>
        <begin position="56"/>
        <end position="168"/>
    </location>
</feature>
<dbReference type="GO" id="GO:0036064">
    <property type="term" value="C:ciliary basal body"/>
    <property type="evidence" value="ECO:0007669"/>
    <property type="project" value="TreeGrafter"/>
</dbReference>
<dbReference type="Proteomes" id="UP001059596">
    <property type="component" value="Unassembled WGS sequence"/>
</dbReference>
<name>A0A9P9YHD6_9MUSC</name>
<evidence type="ECO:0000313" key="4">
    <source>
        <dbReference type="Proteomes" id="UP001059596"/>
    </source>
</evidence>
<evidence type="ECO:0000256" key="1">
    <source>
        <dbReference type="ARBA" id="ARBA00008738"/>
    </source>
</evidence>
<feature type="compositionally biased region" description="Basic residues" evidence="2">
    <location>
        <begin position="1"/>
        <end position="11"/>
    </location>
</feature>
<accession>A0A9P9YHD6</accession>
<dbReference type="GO" id="GO:0005879">
    <property type="term" value="C:axonemal microtubule"/>
    <property type="evidence" value="ECO:0007669"/>
    <property type="project" value="TreeGrafter"/>
</dbReference>
<dbReference type="PANTHER" id="PTHR31516:SF16">
    <property type="entry name" value="TITIN"/>
    <property type="match status" value="1"/>
</dbReference>
<organism evidence="3 4">
    <name type="scientific">Drosophila gunungcola</name>
    <name type="common">fruit fly</name>
    <dbReference type="NCBI Taxonomy" id="103775"/>
    <lineage>
        <taxon>Eukaryota</taxon>
        <taxon>Metazoa</taxon>
        <taxon>Ecdysozoa</taxon>
        <taxon>Arthropoda</taxon>
        <taxon>Hexapoda</taxon>
        <taxon>Insecta</taxon>
        <taxon>Pterygota</taxon>
        <taxon>Neoptera</taxon>
        <taxon>Endopterygota</taxon>
        <taxon>Diptera</taxon>
        <taxon>Brachycera</taxon>
        <taxon>Muscomorpha</taxon>
        <taxon>Ephydroidea</taxon>
        <taxon>Drosophilidae</taxon>
        <taxon>Drosophila</taxon>
        <taxon>Sophophora</taxon>
    </lineage>
</organism>
<feature type="compositionally biased region" description="Basic and acidic residues" evidence="2">
    <location>
        <begin position="90"/>
        <end position="106"/>
    </location>
</feature>
<dbReference type="GO" id="GO:0005814">
    <property type="term" value="C:centriole"/>
    <property type="evidence" value="ECO:0007669"/>
    <property type="project" value="TreeGrafter"/>
</dbReference>
<dbReference type="GO" id="GO:0008017">
    <property type="term" value="F:microtubule binding"/>
    <property type="evidence" value="ECO:0007669"/>
    <property type="project" value="InterPro"/>
</dbReference>
<dbReference type="GO" id="GO:0036126">
    <property type="term" value="C:sperm flagellum"/>
    <property type="evidence" value="ECO:0007669"/>
    <property type="project" value="TreeGrafter"/>
</dbReference>
<keyword evidence="4" id="KW-1185">Reference proteome</keyword>
<evidence type="ECO:0000313" key="3">
    <source>
        <dbReference type="EMBL" id="KAI8036856.1"/>
    </source>
</evidence>
<feature type="compositionally biased region" description="Polar residues" evidence="2">
    <location>
        <begin position="57"/>
        <end position="76"/>
    </location>
</feature>
<evidence type="ECO:0000256" key="2">
    <source>
        <dbReference type="SAM" id="MobiDB-lite"/>
    </source>
</evidence>
<dbReference type="InterPro" id="IPR033336">
    <property type="entry name" value="SAXO1/2"/>
</dbReference>
<dbReference type="EMBL" id="JAMKOV010000014">
    <property type="protein sequence ID" value="KAI8036856.1"/>
    <property type="molecule type" value="Genomic_DNA"/>
</dbReference>
<gene>
    <name evidence="3" type="ORF">M5D96_010166</name>
</gene>
<dbReference type="AlphaFoldDB" id="A0A9P9YHD6"/>